<gene>
    <name evidence="2" type="ORF">SAMN04489740_2003</name>
</gene>
<dbReference type="GO" id="GO:0000160">
    <property type="term" value="P:phosphorelay signal transduction system"/>
    <property type="evidence" value="ECO:0007669"/>
    <property type="project" value="InterPro"/>
</dbReference>
<dbReference type="RefSeq" id="WP_074711518.1">
    <property type="nucleotide sequence ID" value="NZ_FNTV01000001.1"/>
</dbReference>
<dbReference type="Proteomes" id="UP000182725">
    <property type="component" value="Unassembled WGS sequence"/>
</dbReference>
<reference evidence="2 3" key="1">
    <citation type="submission" date="2016-10" db="EMBL/GenBank/DDBJ databases">
        <authorList>
            <person name="de Groot N.N."/>
        </authorList>
    </citation>
    <scope>NUCLEOTIDE SEQUENCE [LARGE SCALE GENOMIC DNA]</scope>
    <source>
        <strain evidence="2 3">DSM 22274</strain>
    </source>
</reference>
<dbReference type="InterPro" id="IPR036641">
    <property type="entry name" value="HPT_dom_sf"/>
</dbReference>
<sequence>MSVTKLPLVCTATLHSLEESLDGERTLCRNFVCRFIEMWPGRFERIQEAVTAGHDEDAMDSALSLRSSSLMVGAARLGQITSELIRLLECGSHAAAEKKLLALQTCGNQTAGHLTTTYVNAA</sequence>
<dbReference type="AlphaFoldDB" id="A0A1H5KIG2"/>
<feature type="domain" description="HPt" evidence="1">
    <location>
        <begin position="33"/>
        <end position="106"/>
    </location>
</feature>
<dbReference type="SUPFAM" id="SSF47226">
    <property type="entry name" value="Histidine-containing phosphotransfer domain, HPT domain"/>
    <property type="match status" value="1"/>
</dbReference>
<organism evidence="2 3">
    <name type="scientific">Arthrobacter alpinus</name>
    <dbReference type="NCBI Taxonomy" id="656366"/>
    <lineage>
        <taxon>Bacteria</taxon>
        <taxon>Bacillati</taxon>
        <taxon>Actinomycetota</taxon>
        <taxon>Actinomycetes</taxon>
        <taxon>Micrococcales</taxon>
        <taxon>Micrococcaceae</taxon>
        <taxon>Arthrobacter</taxon>
    </lineage>
</organism>
<dbReference type="InterPro" id="IPR008207">
    <property type="entry name" value="Sig_transdc_His_kin_Hpt_dom"/>
</dbReference>
<dbReference type="EMBL" id="FNTV01000001">
    <property type="protein sequence ID" value="SEE63901.1"/>
    <property type="molecule type" value="Genomic_DNA"/>
</dbReference>
<proteinExistence type="predicted"/>
<evidence type="ECO:0000313" key="2">
    <source>
        <dbReference type="EMBL" id="SEE63901.1"/>
    </source>
</evidence>
<accession>A0A1H5KIG2</accession>
<name>A0A1H5KIG2_9MICC</name>
<evidence type="ECO:0000313" key="3">
    <source>
        <dbReference type="Proteomes" id="UP000182725"/>
    </source>
</evidence>
<evidence type="ECO:0000259" key="1">
    <source>
        <dbReference type="Pfam" id="PF01627"/>
    </source>
</evidence>
<dbReference type="Gene3D" id="1.20.120.160">
    <property type="entry name" value="HPT domain"/>
    <property type="match status" value="1"/>
</dbReference>
<protein>
    <submittedName>
        <fullName evidence="2">Hpt domain-containing protein</fullName>
    </submittedName>
</protein>
<dbReference type="Pfam" id="PF01627">
    <property type="entry name" value="Hpt"/>
    <property type="match status" value="1"/>
</dbReference>